<evidence type="ECO:0000313" key="3">
    <source>
        <dbReference type="Proteomes" id="UP000504610"/>
    </source>
</evidence>
<dbReference type="Pfam" id="PF00160">
    <property type="entry name" value="Pro_isomerase"/>
    <property type="match status" value="1"/>
</dbReference>
<proteinExistence type="inferred from homology"/>
<dbReference type="GO" id="GO:0006457">
    <property type="term" value="P:protein folding"/>
    <property type="evidence" value="ECO:0007669"/>
    <property type="project" value="TreeGrafter"/>
</dbReference>
<name>A0A9W3CGL8_RAPSA</name>
<protein>
    <submittedName>
        <fullName evidence="4">Peptidyl-prolyl cis-trans isomerase-like</fullName>
    </submittedName>
</protein>
<dbReference type="GO" id="GO:0016018">
    <property type="term" value="F:cyclosporin A binding"/>
    <property type="evidence" value="ECO:0007669"/>
    <property type="project" value="TreeGrafter"/>
</dbReference>
<dbReference type="Gene3D" id="2.40.100.10">
    <property type="entry name" value="Cyclophilin-like"/>
    <property type="match status" value="1"/>
</dbReference>
<dbReference type="PROSITE" id="PS50072">
    <property type="entry name" value="CSA_PPIASE_2"/>
    <property type="match status" value="1"/>
</dbReference>
<gene>
    <name evidence="4" type="primary">LOC108831165</name>
</gene>
<dbReference type="GO" id="GO:0003755">
    <property type="term" value="F:peptidyl-prolyl cis-trans isomerase activity"/>
    <property type="evidence" value="ECO:0007669"/>
    <property type="project" value="InterPro"/>
</dbReference>
<keyword evidence="3" id="KW-1185">Reference proteome</keyword>
<dbReference type="OrthoDB" id="1166594at2759"/>
<evidence type="ECO:0000256" key="1">
    <source>
        <dbReference type="ARBA" id="ARBA00007365"/>
    </source>
</evidence>
<feature type="domain" description="PPIase cyclophilin-type" evidence="2">
    <location>
        <begin position="1"/>
        <end position="109"/>
    </location>
</feature>
<dbReference type="KEGG" id="rsz:108831165"/>
<sequence length="184" mass="20651">MMWYVGDITHGNGYGGRESIYGHGHVVTDDKLIKKHDRKGVLSMVSCDVENVIGSQFMLLMKEYPDLDGDQIAFGQVVQGFEVISQVEQMVGYGLRYPFQPVTIADCGQLDEAGSVSTMVGCCVPEHVDKMLKHLRAWQLKTTEMETILSKQTISYQNGNLEFERVESLALYKLLRVPCIVPTE</sequence>
<dbReference type="GeneID" id="108831165"/>
<dbReference type="AlphaFoldDB" id="A0A9W3CGL8"/>
<evidence type="ECO:0000259" key="2">
    <source>
        <dbReference type="PROSITE" id="PS50072"/>
    </source>
</evidence>
<dbReference type="RefSeq" id="XP_056850645.1">
    <property type="nucleotide sequence ID" value="XM_056994665.1"/>
</dbReference>
<dbReference type="Proteomes" id="UP000504610">
    <property type="component" value="Chromosome 2"/>
</dbReference>
<dbReference type="SUPFAM" id="SSF50891">
    <property type="entry name" value="Cyclophilin-like"/>
    <property type="match status" value="1"/>
</dbReference>
<organism evidence="3 4">
    <name type="scientific">Raphanus sativus</name>
    <name type="common">Radish</name>
    <name type="synonym">Raphanus raphanistrum var. sativus</name>
    <dbReference type="NCBI Taxonomy" id="3726"/>
    <lineage>
        <taxon>Eukaryota</taxon>
        <taxon>Viridiplantae</taxon>
        <taxon>Streptophyta</taxon>
        <taxon>Embryophyta</taxon>
        <taxon>Tracheophyta</taxon>
        <taxon>Spermatophyta</taxon>
        <taxon>Magnoliopsida</taxon>
        <taxon>eudicotyledons</taxon>
        <taxon>Gunneridae</taxon>
        <taxon>Pentapetalae</taxon>
        <taxon>rosids</taxon>
        <taxon>malvids</taxon>
        <taxon>Brassicales</taxon>
        <taxon>Brassicaceae</taxon>
        <taxon>Brassiceae</taxon>
        <taxon>Raphanus</taxon>
    </lineage>
</organism>
<dbReference type="PANTHER" id="PTHR11071:SF561">
    <property type="entry name" value="PEPTIDYL-PROLYL CIS-TRANS ISOMERASE D-RELATED"/>
    <property type="match status" value="1"/>
</dbReference>
<reference evidence="3" key="1">
    <citation type="journal article" date="2019" name="Database">
        <title>The radish genome database (RadishGD): an integrated information resource for radish genomics.</title>
        <authorList>
            <person name="Yu H.J."/>
            <person name="Baek S."/>
            <person name="Lee Y.J."/>
            <person name="Cho A."/>
            <person name="Mun J.H."/>
        </authorList>
    </citation>
    <scope>NUCLEOTIDE SEQUENCE [LARGE SCALE GENOMIC DNA]</scope>
    <source>
        <strain evidence="3">cv. WK10039</strain>
    </source>
</reference>
<dbReference type="PANTHER" id="PTHR11071">
    <property type="entry name" value="PEPTIDYL-PROLYL CIS-TRANS ISOMERASE"/>
    <property type="match status" value="1"/>
</dbReference>
<dbReference type="InterPro" id="IPR029000">
    <property type="entry name" value="Cyclophilin-like_dom_sf"/>
</dbReference>
<comment type="similarity">
    <text evidence="1">Belongs to the cyclophilin-type PPIase family.</text>
</comment>
<evidence type="ECO:0000313" key="4">
    <source>
        <dbReference type="RefSeq" id="XP_056850645.1"/>
    </source>
</evidence>
<dbReference type="GO" id="GO:0005737">
    <property type="term" value="C:cytoplasm"/>
    <property type="evidence" value="ECO:0007669"/>
    <property type="project" value="TreeGrafter"/>
</dbReference>
<dbReference type="InterPro" id="IPR002130">
    <property type="entry name" value="Cyclophilin-type_PPIase_dom"/>
</dbReference>
<accession>A0A9W3CGL8</accession>
<reference evidence="4" key="2">
    <citation type="submission" date="2025-08" db="UniProtKB">
        <authorList>
            <consortium name="RefSeq"/>
        </authorList>
    </citation>
    <scope>IDENTIFICATION</scope>
    <source>
        <tissue evidence="4">Leaf</tissue>
    </source>
</reference>